<dbReference type="Proteomes" id="UP001596512">
    <property type="component" value="Unassembled WGS sequence"/>
</dbReference>
<evidence type="ECO:0000313" key="3">
    <source>
        <dbReference type="EMBL" id="MFC7614248.1"/>
    </source>
</evidence>
<feature type="domain" description="DUF4240" evidence="2">
    <location>
        <begin position="6"/>
        <end position="91"/>
    </location>
</feature>
<dbReference type="EMBL" id="JBHTEY010000004">
    <property type="protein sequence ID" value="MFC7614248.1"/>
    <property type="molecule type" value="Genomic_DNA"/>
</dbReference>
<sequence length="157" mass="17452">MIFMRMTGNAFWGLLQRAAERPGERERTEFVVAELQRLPRQCTADFHRHLHAARVDTPGLRAAARIVLGRALSDDAYWDFHLWLLSLGRAASNGPSPTPTRSPTCRACRRSRAAGRRPTTPAGARSRTPSPRSSATTARAPWRGRPPSTGRNRRCPG</sequence>
<dbReference type="Pfam" id="PF14024">
    <property type="entry name" value="DUF4240"/>
    <property type="match status" value="1"/>
</dbReference>
<evidence type="ECO:0000313" key="4">
    <source>
        <dbReference type="Proteomes" id="UP001596512"/>
    </source>
</evidence>
<evidence type="ECO:0000256" key="1">
    <source>
        <dbReference type="SAM" id="MobiDB-lite"/>
    </source>
</evidence>
<keyword evidence="4" id="KW-1185">Reference proteome</keyword>
<feature type="region of interest" description="Disordered" evidence="1">
    <location>
        <begin position="90"/>
        <end position="157"/>
    </location>
</feature>
<name>A0ABW2TN50_9PSEU</name>
<organism evidence="3 4">
    <name type="scientific">Actinokineospora soli</name>
    <dbReference type="NCBI Taxonomy" id="1048753"/>
    <lineage>
        <taxon>Bacteria</taxon>
        <taxon>Bacillati</taxon>
        <taxon>Actinomycetota</taxon>
        <taxon>Actinomycetes</taxon>
        <taxon>Pseudonocardiales</taxon>
        <taxon>Pseudonocardiaceae</taxon>
        <taxon>Actinokineospora</taxon>
    </lineage>
</organism>
<dbReference type="InterPro" id="IPR025334">
    <property type="entry name" value="DUF4240"/>
</dbReference>
<evidence type="ECO:0000259" key="2">
    <source>
        <dbReference type="Pfam" id="PF14024"/>
    </source>
</evidence>
<reference evidence="4" key="1">
    <citation type="journal article" date="2019" name="Int. J. Syst. Evol. Microbiol.">
        <title>The Global Catalogue of Microorganisms (GCM) 10K type strain sequencing project: providing services to taxonomists for standard genome sequencing and annotation.</title>
        <authorList>
            <consortium name="The Broad Institute Genomics Platform"/>
            <consortium name="The Broad Institute Genome Sequencing Center for Infectious Disease"/>
            <person name="Wu L."/>
            <person name="Ma J."/>
        </authorList>
    </citation>
    <scope>NUCLEOTIDE SEQUENCE [LARGE SCALE GENOMIC DNA]</scope>
    <source>
        <strain evidence="4">JCM 17695</strain>
    </source>
</reference>
<accession>A0ABW2TN50</accession>
<gene>
    <name evidence="3" type="ORF">ACFQV2_12640</name>
</gene>
<protein>
    <submittedName>
        <fullName evidence="3">DUF4240 domain-containing protein</fullName>
    </submittedName>
</protein>
<feature type="compositionally biased region" description="Low complexity" evidence="1">
    <location>
        <begin position="116"/>
        <end position="141"/>
    </location>
</feature>
<proteinExistence type="predicted"/>
<comment type="caution">
    <text evidence="3">The sequence shown here is derived from an EMBL/GenBank/DDBJ whole genome shotgun (WGS) entry which is preliminary data.</text>
</comment>